<dbReference type="SUPFAM" id="SSF46626">
    <property type="entry name" value="Cytochrome c"/>
    <property type="match status" value="2"/>
</dbReference>
<gene>
    <name evidence="11" type="ORF">V3H18_05175</name>
</gene>
<sequence length="357" mass="38278">MRLFLIASVLALLAGGPAFADLSLRDQAKGLFEPIPSTPPALAGDVATPDKLALGKMLFFEPRLSESQDLSCAACHNLSTGGVDGGALSGGRNAHLAGREVQTVLNAVFNKAQYWDGRAVDLKDQVVNSVMANPKAMLKTRGGPIAINPAELARTKQRVIEQFRTIPAYVEAFKKAFPDESDPLVYDNIGRAIALFETTLITPDSPFDLWLKGDDQALSDAQKAGLKLFIDKGCASCHNGVNIGGASYARFGVVKEPAPEYLPADDWGRFVVTKSLADKYVFKIPSLRNVELTAPYFHTGATFDLKKAVGVMAESQLGAQLSADETDKIVAFLLSLTGRSPEVVLPILPPRRSPPAL</sequence>
<keyword evidence="7 8" id="KW-0408">Iron</keyword>
<dbReference type="InterPro" id="IPR026259">
    <property type="entry name" value="MauG/Cytc_peroxidase"/>
</dbReference>
<evidence type="ECO:0000256" key="3">
    <source>
        <dbReference type="ARBA" id="ARBA00022723"/>
    </source>
</evidence>
<evidence type="ECO:0000313" key="12">
    <source>
        <dbReference type="Proteomes" id="UP001350748"/>
    </source>
</evidence>
<dbReference type="InterPro" id="IPR009056">
    <property type="entry name" value="Cyt_c-like_dom"/>
</dbReference>
<keyword evidence="11" id="KW-0575">Peroxidase</keyword>
<dbReference type="PANTHER" id="PTHR30600">
    <property type="entry name" value="CYTOCHROME C PEROXIDASE-RELATED"/>
    <property type="match status" value="1"/>
</dbReference>
<dbReference type="Gene3D" id="1.10.760.10">
    <property type="entry name" value="Cytochrome c-like domain"/>
    <property type="match status" value="2"/>
</dbReference>
<comment type="subcellular location">
    <subcellularLocation>
        <location evidence="1">Periplasm</location>
    </subcellularLocation>
</comment>
<dbReference type="InterPro" id="IPR051395">
    <property type="entry name" value="Cytochrome_c_Peroxidase/MauG"/>
</dbReference>
<feature type="signal peptide" evidence="9">
    <location>
        <begin position="1"/>
        <end position="20"/>
    </location>
</feature>
<evidence type="ECO:0000256" key="8">
    <source>
        <dbReference type="PROSITE-ProRule" id="PRU00433"/>
    </source>
</evidence>
<name>A0ABU7XFX9_9HYPH</name>
<dbReference type="InterPro" id="IPR036909">
    <property type="entry name" value="Cyt_c-like_dom_sf"/>
</dbReference>
<evidence type="ECO:0000256" key="4">
    <source>
        <dbReference type="ARBA" id="ARBA00022729"/>
    </source>
</evidence>
<evidence type="ECO:0000256" key="7">
    <source>
        <dbReference type="ARBA" id="ARBA00023004"/>
    </source>
</evidence>
<dbReference type="RefSeq" id="WP_332080873.1">
    <property type="nucleotide sequence ID" value="NZ_JAZHYN010000010.1"/>
</dbReference>
<evidence type="ECO:0000256" key="6">
    <source>
        <dbReference type="ARBA" id="ARBA00023002"/>
    </source>
</evidence>
<dbReference type="Pfam" id="PF03150">
    <property type="entry name" value="CCP_MauG"/>
    <property type="match status" value="1"/>
</dbReference>
<keyword evidence="5" id="KW-0574">Periplasm</keyword>
<proteinExistence type="predicted"/>
<dbReference type="InterPro" id="IPR004852">
    <property type="entry name" value="Di-haem_cyt_c_peroxidsae"/>
</dbReference>
<feature type="domain" description="Cytochrome c" evidence="10">
    <location>
        <begin position="220"/>
        <end position="337"/>
    </location>
</feature>
<comment type="caution">
    <text evidence="11">The sequence shown here is derived from an EMBL/GenBank/DDBJ whole genome shotgun (WGS) entry which is preliminary data.</text>
</comment>
<evidence type="ECO:0000256" key="1">
    <source>
        <dbReference type="ARBA" id="ARBA00004418"/>
    </source>
</evidence>
<feature type="domain" description="Cytochrome c" evidence="10">
    <location>
        <begin position="50"/>
        <end position="174"/>
    </location>
</feature>
<keyword evidence="3 8" id="KW-0479">Metal-binding</keyword>
<keyword evidence="4 9" id="KW-0732">Signal</keyword>
<dbReference type="PROSITE" id="PS51007">
    <property type="entry name" value="CYTC"/>
    <property type="match status" value="2"/>
</dbReference>
<accession>A0ABU7XFX9</accession>
<evidence type="ECO:0000259" key="10">
    <source>
        <dbReference type="PROSITE" id="PS51007"/>
    </source>
</evidence>
<evidence type="ECO:0000256" key="5">
    <source>
        <dbReference type="ARBA" id="ARBA00022764"/>
    </source>
</evidence>
<dbReference type="GO" id="GO:0004130">
    <property type="term" value="F:cytochrome-c peroxidase activity"/>
    <property type="evidence" value="ECO:0007669"/>
    <property type="project" value="UniProtKB-EC"/>
</dbReference>
<keyword evidence="6 11" id="KW-0560">Oxidoreductase</keyword>
<keyword evidence="12" id="KW-1185">Reference proteome</keyword>
<evidence type="ECO:0000256" key="2">
    <source>
        <dbReference type="ARBA" id="ARBA00022617"/>
    </source>
</evidence>
<dbReference type="PANTHER" id="PTHR30600:SF7">
    <property type="entry name" value="CYTOCHROME C PEROXIDASE-RELATED"/>
    <property type="match status" value="1"/>
</dbReference>
<keyword evidence="2 8" id="KW-0349">Heme</keyword>
<organism evidence="11 12">
    <name type="scientific">Methylocystis borbori</name>
    <dbReference type="NCBI Taxonomy" id="3118750"/>
    <lineage>
        <taxon>Bacteria</taxon>
        <taxon>Pseudomonadati</taxon>
        <taxon>Pseudomonadota</taxon>
        <taxon>Alphaproteobacteria</taxon>
        <taxon>Hyphomicrobiales</taxon>
        <taxon>Methylocystaceae</taxon>
        <taxon>Methylocystis</taxon>
    </lineage>
</organism>
<dbReference type="Pfam" id="PF00034">
    <property type="entry name" value="Cytochrom_C"/>
    <property type="match status" value="1"/>
</dbReference>
<feature type="chain" id="PRO_5045137371" evidence="9">
    <location>
        <begin position="21"/>
        <end position="357"/>
    </location>
</feature>
<evidence type="ECO:0000313" key="11">
    <source>
        <dbReference type="EMBL" id="MEF3365922.1"/>
    </source>
</evidence>
<dbReference type="PIRSF" id="PIRSF000294">
    <property type="entry name" value="Cytochrome-c_peroxidase"/>
    <property type="match status" value="1"/>
</dbReference>
<protein>
    <submittedName>
        <fullName evidence="11">Cytochrome c peroxidase</fullName>
        <ecNumber evidence="11">1.11.1.5</ecNumber>
    </submittedName>
</protein>
<dbReference type="EMBL" id="JAZHYN010000010">
    <property type="protein sequence ID" value="MEF3365922.1"/>
    <property type="molecule type" value="Genomic_DNA"/>
</dbReference>
<dbReference type="EC" id="1.11.1.5" evidence="11"/>
<reference evidence="11 12" key="1">
    <citation type="submission" date="2024-02" db="EMBL/GenBank/DDBJ databases">
        <authorList>
            <person name="Grouzdev D."/>
        </authorList>
    </citation>
    <scope>NUCLEOTIDE SEQUENCE [LARGE SCALE GENOMIC DNA]</scope>
    <source>
        <strain evidence="11 12">9N</strain>
    </source>
</reference>
<dbReference type="Proteomes" id="UP001350748">
    <property type="component" value="Unassembled WGS sequence"/>
</dbReference>
<evidence type="ECO:0000256" key="9">
    <source>
        <dbReference type="SAM" id="SignalP"/>
    </source>
</evidence>